<reference evidence="1 2" key="1">
    <citation type="journal article" date="2019" name="Genome Biol. Evol.">
        <title>Insights into the evolution of the New World diploid cottons (Gossypium, subgenus Houzingenia) based on genome sequencing.</title>
        <authorList>
            <person name="Grover C.E."/>
            <person name="Arick M.A. 2nd"/>
            <person name="Thrash A."/>
            <person name="Conover J.L."/>
            <person name="Sanders W.S."/>
            <person name="Peterson D.G."/>
            <person name="Frelichowski J.E."/>
            <person name="Scheffler J.A."/>
            <person name="Scheffler B.E."/>
            <person name="Wendel J.F."/>
        </authorList>
    </citation>
    <scope>NUCLEOTIDE SEQUENCE [LARGE SCALE GENOMIC DNA]</scope>
    <source>
        <strain evidence="1">4</strain>
        <tissue evidence="1">Leaf</tissue>
    </source>
</reference>
<dbReference type="AlphaFoldDB" id="A0A7J9AMT1"/>
<dbReference type="PANTHER" id="PTHR31286">
    <property type="entry name" value="GLYCINE-RICH CELL WALL STRUCTURAL PROTEIN 1.8-LIKE"/>
    <property type="match status" value="1"/>
</dbReference>
<proteinExistence type="predicted"/>
<keyword evidence="2" id="KW-1185">Reference proteome</keyword>
<evidence type="ECO:0000313" key="1">
    <source>
        <dbReference type="EMBL" id="MBA0725388.1"/>
    </source>
</evidence>
<sequence length="123" mass="14024">MTNVANQLGDATSLLDEDDFELLEGDVRVSTDGPYPKIFFSKYVHEILVKRLPYRFYNKKLLRFIAETLGKVVKVDYNTTTGKKGKFARFAIVIDLNKPSKEFVGINGTLYNVEYEGLPSICY</sequence>
<comment type="caution">
    <text evidence="1">The sequence shown here is derived from an EMBL/GenBank/DDBJ whole genome shotgun (WGS) entry which is preliminary data.</text>
</comment>
<organism evidence="1 2">
    <name type="scientific">Gossypium laxum</name>
    <dbReference type="NCBI Taxonomy" id="34288"/>
    <lineage>
        <taxon>Eukaryota</taxon>
        <taxon>Viridiplantae</taxon>
        <taxon>Streptophyta</taxon>
        <taxon>Embryophyta</taxon>
        <taxon>Tracheophyta</taxon>
        <taxon>Spermatophyta</taxon>
        <taxon>Magnoliopsida</taxon>
        <taxon>eudicotyledons</taxon>
        <taxon>Gunneridae</taxon>
        <taxon>Pentapetalae</taxon>
        <taxon>rosids</taxon>
        <taxon>malvids</taxon>
        <taxon>Malvales</taxon>
        <taxon>Malvaceae</taxon>
        <taxon>Malvoideae</taxon>
        <taxon>Gossypium</taxon>
    </lineage>
</organism>
<dbReference type="Proteomes" id="UP000593574">
    <property type="component" value="Unassembled WGS sequence"/>
</dbReference>
<dbReference type="EMBL" id="JABEZV010000011">
    <property type="protein sequence ID" value="MBA0725388.1"/>
    <property type="molecule type" value="Genomic_DNA"/>
</dbReference>
<name>A0A7J9AMT1_9ROSI</name>
<dbReference type="InterPro" id="IPR040256">
    <property type="entry name" value="At4g02000-like"/>
</dbReference>
<gene>
    <name evidence="1" type="ORF">Golax_021981</name>
</gene>
<dbReference type="PANTHER" id="PTHR31286:SF99">
    <property type="entry name" value="DUF4283 DOMAIN-CONTAINING PROTEIN"/>
    <property type="match status" value="1"/>
</dbReference>
<protein>
    <submittedName>
        <fullName evidence="1">Uncharacterized protein</fullName>
    </submittedName>
</protein>
<accession>A0A7J9AMT1</accession>
<evidence type="ECO:0000313" key="2">
    <source>
        <dbReference type="Proteomes" id="UP000593574"/>
    </source>
</evidence>